<feature type="domain" description="HTH araC/xylS-type" evidence="4">
    <location>
        <begin position="135"/>
        <end position="233"/>
    </location>
</feature>
<dbReference type="Proteomes" id="UP000231322">
    <property type="component" value="Unassembled WGS sequence"/>
</dbReference>
<keyword evidence="3" id="KW-0804">Transcription</keyword>
<dbReference type="PROSITE" id="PS01124">
    <property type="entry name" value="HTH_ARAC_FAMILY_2"/>
    <property type="match status" value="1"/>
</dbReference>
<dbReference type="Pfam" id="PF12833">
    <property type="entry name" value="HTH_18"/>
    <property type="match status" value="1"/>
</dbReference>
<name>A0A2G7HIX2_9CLOT</name>
<dbReference type="Pfam" id="PF02311">
    <property type="entry name" value="AraC_binding"/>
    <property type="match status" value="1"/>
</dbReference>
<evidence type="ECO:0000256" key="2">
    <source>
        <dbReference type="ARBA" id="ARBA00023125"/>
    </source>
</evidence>
<proteinExistence type="predicted"/>
<accession>A0A2G7HIX2</accession>
<keyword evidence="6" id="KW-1185">Reference proteome</keyword>
<evidence type="ECO:0000256" key="3">
    <source>
        <dbReference type="ARBA" id="ARBA00023163"/>
    </source>
</evidence>
<dbReference type="InterPro" id="IPR003313">
    <property type="entry name" value="AraC-bd"/>
</dbReference>
<dbReference type="InterPro" id="IPR009057">
    <property type="entry name" value="Homeodomain-like_sf"/>
</dbReference>
<dbReference type="InterPro" id="IPR014710">
    <property type="entry name" value="RmlC-like_jellyroll"/>
</dbReference>
<keyword evidence="1" id="KW-0805">Transcription regulation</keyword>
<dbReference type="SMART" id="SM00342">
    <property type="entry name" value="HTH_ARAC"/>
    <property type="match status" value="1"/>
</dbReference>
<dbReference type="Gene3D" id="1.10.10.60">
    <property type="entry name" value="Homeodomain-like"/>
    <property type="match status" value="2"/>
</dbReference>
<organism evidence="5 6">
    <name type="scientific">Clostridium combesii</name>
    <dbReference type="NCBI Taxonomy" id="39481"/>
    <lineage>
        <taxon>Bacteria</taxon>
        <taxon>Bacillati</taxon>
        <taxon>Bacillota</taxon>
        <taxon>Clostridia</taxon>
        <taxon>Eubacteriales</taxon>
        <taxon>Clostridiaceae</taxon>
        <taxon>Clostridium</taxon>
    </lineage>
</organism>
<dbReference type="GO" id="GO:0043565">
    <property type="term" value="F:sequence-specific DNA binding"/>
    <property type="evidence" value="ECO:0007669"/>
    <property type="project" value="InterPro"/>
</dbReference>
<dbReference type="SUPFAM" id="SSF46689">
    <property type="entry name" value="Homeodomain-like"/>
    <property type="match status" value="2"/>
</dbReference>
<dbReference type="SUPFAM" id="SSF51215">
    <property type="entry name" value="Regulatory protein AraC"/>
    <property type="match status" value="1"/>
</dbReference>
<dbReference type="InterPro" id="IPR018062">
    <property type="entry name" value="HTH_AraC-typ_CS"/>
</dbReference>
<evidence type="ECO:0000256" key="1">
    <source>
        <dbReference type="ARBA" id="ARBA00023015"/>
    </source>
</evidence>
<dbReference type="PANTHER" id="PTHR43280">
    <property type="entry name" value="ARAC-FAMILY TRANSCRIPTIONAL REGULATOR"/>
    <property type="match status" value="1"/>
</dbReference>
<dbReference type="InterPro" id="IPR037923">
    <property type="entry name" value="HTH-like"/>
</dbReference>
<dbReference type="EMBL" id="PEIK01000004">
    <property type="protein sequence ID" value="PIH05039.1"/>
    <property type="molecule type" value="Genomic_DNA"/>
</dbReference>
<evidence type="ECO:0000259" key="4">
    <source>
        <dbReference type="PROSITE" id="PS01124"/>
    </source>
</evidence>
<protein>
    <submittedName>
        <fullName evidence="5">AraC family transcriptional regulator</fullName>
    </submittedName>
</protein>
<dbReference type="GO" id="GO:0003700">
    <property type="term" value="F:DNA-binding transcription factor activity"/>
    <property type="evidence" value="ECO:0007669"/>
    <property type="project" value="InterPro"/>
</dbReference>
<dbReference type="Gene3D" id="2.60.120.10">
    <property type="entry name" value="Jelly Rolls"/>
    <property type="match status" value="1"/>
</dbReference>
<dbReference type="PANTHER" id="PTHR43280:SF26">
    <property type="entry name" value="ARAC-FAMILY TRANSCRIPTIONAL REGULATOR"/>
    <property type="match status" value="1"/>
</dbReference>
<gene>
    <name evidence="5" type="ORF">CS538_07160</name>
</gene>
<dbReference type="InterPro" id="IPR018060">
    <property type="entry name" value="HTH_AraC"/>
</dbReference>
<dbReference type="AlphaFoldDB" id="A0A2G7HIX2"/>
<reference evidence="5 6" key="1">
    <citation type="submission" date="2017-10" db="EMBL/GenBank/DDBJ databases">
        <title>Reclassification of Eubacterium combesii and discrepancies in the nomenclature of botulinum neurotoxin producing clostridia. Request for an Opinion.</title>
        <authorList>
            <person name="Dobritsa A.P."/>
            <person name="Kutumbaka K.K."/>
            <person name="Samadpour M."/>
        </authorList>
    </citation>
    <scope>NUCLEOTIDE SEQUENCE [LARGE SCALE GENOMIC DNA]</scope>
    <source>
        <strain evidence="5 6">DSM 20696</strain>
    </source>
</reference>
<keyword evidence="2" id="KW-0238">DNA-binding</keyword>
<dbReference type="RefSeq" id="WP_099839064.1">
    <property type="nucleotide sequence ID" value="NZ_PEIK01000004.1"/>
</dbReference>
<comment type="caution">
    <text evidence="5">The sequence shown here is derived from an EMBL/GenBank/DDBJ whole genome shotgun (WGS) entry which is preliminary data.</text>
</comment>
<sequence length="253" mass="30025">MDSIKCERRIYDYKLNTHSHSYAQLILPIHGVLYIETNYKKLPLEDEHLFFLPPDCKHTFGANKNNEFLVLDIPTNILNKYDMEKMVGGKEFLFDNKWKAIRYLLLNEAANKKSSSSINDLFLYCYHFIADESIPDSIKYINEHFTEDIDLKKLAAIEHYNISYYSEWFKNKMKISPVEYIQNLRVKKAKEFLLNTDLTILQISQMVGYEHNSSLTRVFKHLEKTSPTEFRKKSKNKLKTSQILEKTYLDRKL</sequence>
<evidence type="ECO:0000313" key="6">
    <source>
        <dbReference type="Proteomes" id="UP000231322"/>
    </source>
</evidence>
<dbReference type="PROSITE" id="PS00041">
    <property type="entry name" value="HTH_ARAC_FAMILY_1"/>
    <property type="match status" value="1"/>
</dbReference>
<evidence type="ECO:0000313" key="5">
    <source>
        <dbReference type="EMBL" id="PIH05039.1"/>
    </source>
</evidence>